<dbReference type="Proteomes" id="UP001139447">
    <property type="component" value="Unassembled WGS sequence"/>
</dbReference>
<dbReference type="InterPro" id="IPR029068">
    <property type="entry name" value="Glyas_Bleomycin-R_OHBP_Dase"/>
</dbReference>
<evidence type="ECO:0000313" key="3">
    <source>
        <dbReference type="Proteomes" id="UP001139447"/>
    </source>
</evidence>
<dbReference type="Gene3D" id="3.10.180.10">
    <property type="entry name" value="2,3-Dihydroxybiphenyl 1,2-Dioxygenase, domain 1"/>
    <property type="match status" value="1"/>
</dbReference>
<proteinExistence type="predicted"/>
<comment type="caution">
    <text evidence="2">The sequence shown here is derived from an EMBL/GenBank/DDBJ whole genome shotgun (WGS) entry which is preliminary data.</text>
</comment>
<sequence length="113" mass="13074">MTMLQATIPVLASLDLRETESFYRERLGFTPRLRAPDYLIVEREGCEIHFWLCAERRIAENTSCYVRGDTRALHRDFGHRGLALPAPEVRPWGMRELYVIDPHGNLLKFGESA</sequence>
<dbReference type="RefSeq" id="WP_243308124.1">
    <property type="nucleotide sequence ID" value="NZ_JALGBI010000002.1"/>
</dbReference>
<gene>
    <name evidence="2" type="ORF">MMF98_17825</name>
</gene>
<keyword evidence="3" id="KW-1185">Reference proteome</keyword>
<dbReference type="AlphaFoldDB" id="A0A9X1VY50"/>
<dbReference type="CDD" id="cd08349">
    <property type="entry name" value="BLMA_like"/>
    <property type="match status" value="1"/>
</dbReference>
<evidence type="ECO:0000313" key="2">
    <source>
        <dbReference type="EMBL" id="MCJ0765075.1"/>
    </source>
</evidence>
<dbReference type="GO" id="GO:0046677">
    <property type="term" value="P:response to antibiotic"/>
    <property type="evidence" value="ECO:0007669"/>
    <property type="project" value="UniProtKB-KW"/>
</dbReference>
<evidence type="ECO:0000256" key="1">
    <source>
        <dbReference type="ARBA" id="ARBA00023251"/>
    </source>
</evidence>
<dbReference type="SUPFAM" id="SSF54593">
    <property type="entry name" value="Glyoxalase/Bleomycin resistance protein/Dihydroxybiphenyl dioxygenase"/>
    <property type="match status" value="1"/>
</dbReference>
<dbReference type="InterPro" id="IPR000335">
    <property type="entry name" value="Bleomycin-R"/>
</dbReference>
<keyword evidence="1" id="KW-0046">Antibiotic resistance</keyword>
<accession>A0A9X1VY50</accession>
<organism evidence="2 3">
    <name type="scientific">Variovorax terrae</name>
    <dbReference type="NCBI Taxonomy" id="2923278"/>
    <lineage>
        <taxon>Bacteria</taxon>
        <taxon>Pseudomonadati</taxon>
        <taxon>Pseudomonadota</taxon>
        <taxon>Betaproteobacteria</taxon>
        <taxon>Burkholderiales</taxon>
        <taxon>Comamonadaceae</taxon>
        <taxon>Variovorax</taxon>
    </lineage>
</organism>
<reference evidence="2" key="1">
    <citation type="submission" date="2022-03" db="EMBL/GenBank/DDBJ databases">
        <authorList>
            <person name="Woo C.Y."/>
        </authorList>
    </citation>
    <scope>NUCLEOTIDE SEQUENCE</scope>
    <source>
        <strain evidence="2">CYS-02</strain>
    </source>
</reference>
<name>A0A9X1VY50_9BURK</name>
<dbReference type="EMBL" id="JALGBI010000002">
    <property type="protein sequence ID" value="MCJ0765075.1"/>
    <property type="molecule type" value="Genomic_DNA"/>
</dbReference>
<protein>
    <submittedName>
        <fullName evidence="2">VOC family protein</fullName>
    </submittedName>
</protein>